<dbReference type="Pfam" id="PF26266">
    <property type="entry name" value="DUF8069"/>
    <property type="match status" value="1"/>
</dbReference>
<dbReference type="AlphaFoldDB" id="A0A1H3AA59"/>
<evidence type="ECO:0000313" key="2">
    <source>
        <dbReference type="EMBL" id="SDX26523.1"/>
    </source>
</evidence>
<evidence type="ECO:0000259" key="1">
    <source>
        <dbReference type="Pfam" id="PF26266"/>
    </source>
</evidence>
<dbReference type="RefSeq" id="WP_004517774.1">
    <property type="nucleotide sequence ID" value="NZ_FNOF01000023.1"/>
</dbReference>
<sequence>MSDPDRYEVTTDDHERFEVEMLAQDRDARSPSTADLDDETARQLVRELLDTGTVTPVVDQRILVHEPSGTAFESMQQIAVFHEGWTAAHDAGEADE</sequence>
<gene>
    <name evidence="2" type="ORF">SAMN05443574_1239</name>
</gene>
<evidence type="ECO:0000313" key="3">
    <source>
        <dbReference type="Proteomes" id="UP000182573"/>
    </source>
</evidence>
<proteinExistence type="predicted"/>
<name>A0A1H3AA59_HALVA</name>
<reference evidence="2 3" key="1">
    <citation type="submission" date="2016-10" db="EMBL/GenBank/DDBJ databases">
        <authorList>
            <person name="de Groot N.N."/>
        </authorList>
    </citation>
    <scope>NUCLEOTIDE SEQUENCE [LARGE SCALE GENOMIC DNA]</scope>
    <source>
        <strain evidence="2 3">DSM 3756</strain>
    </source>
</reference>
<dbReference type="InterPro" id="IPR058382">
    <property type="entry name" value="DUF8069"/>
</dbReference>
<feature type="domain" description="DUF8069" evidence="1">
    <location>
        <begin position="1"/>
        <end position="96"/>
    </location>
</feature>
<organism evidence="2 3">
    <name type="scientific">Haloarcula vallismortis</name>
    <name type="common">Halobacterium vallismortis</name>
    <dbReference type="NCBI Taxonomy" id="28442"/>
    <lineage>
        <taxon>Archaea</taxon>
        <taxon>Methanobacteriati</taxon>
        <taxon>Methanobacteriota</taxon>
        <taxon>Stenosarchaea group</taxon>
        <taxon>Halobacteria</taxon>
        <taxon>Halobacteriales</taxon>
        <taxon>Haloarculaceae</taxon>
        <taxon>Haloarcula</taxon>
    </lineage>
</organism>
<dbReference type="EMBL" id="FNOF01000023">
    <property type="protein sequence ID" value="SDX26523.1"/>
    <property type="molecule type" value="Genomic_DNA"/>
</dbReference>
<dbReference type="STRING" id="28442.SAMN05443574_1239"/>
<accession>A0A1H3AA59</accession>
<protein>
    <recommendedName>
        <fullName evidence="1">DUF8069 domain-containing protein</fullName>
    </recommendedName>
</protein>
<dbReference type="Proteomes" id="UP000182573">
    <property type="component" value="Unassembled WGS sequence"/>
</dbReference>